<comment type="caution">
    <text evidence="1">The sequence shown here is derived from an EMBL/GenBank/DDBJ whole genome shotgun (WGS) entry which is preliminary data.</text>
</comment>
<dbReference type="Proteomes" id="UP000828941">
    <property type="component" value="Chromosome 3"/>
</dbReference>
<sequence length="185" mass="20187">MKHGGFRRRRMPLHPFLVLCALVAGLGLLMLALRPLDPPIRVEIPREFEVGDSNSSSLDSGGVTVASEHLGSSGVRSCATVEEMGKDSGRSVWKESLRIRRIIENHFVVNGASRVRDLPPEQFCSHGFVLGKTSEAGFGNEMYKVLTAAALSVMLNRSLIIGQTRHIEADILLGSTSLIPTLRLQ</sequence>
<keyword evidence="2" id="KW-1185">Reference proteome</keyword>
<gene>
    <name evidence="1" type="ORF">L6164_004926</name>
</gene>
<dbReference type="EMBL" id="CM039428">
    <property type="protein sequence ID" value="KAI4350474.1"/>
    <property type="molecule type" value="Genomic_DNA"/>
</dbReference>
<name>A0ACB9PNT6_BAUVA</name>
<organism evidence="1 2">
    <name type="scientific">Bauhinia variegata</name>
    <name type="common">Purple orchid tree</name>
    <name type="synonym">Phanera variegata</name>
    <dbReference type="NCBI Taxonomy" id="167791"/>
    <lineage>
        <taxon>Eukaryota</taxon>
        <taxon>Viridiplantae</taxon>
        <taxon>Streptophyta</taxon>
        <taxon>Embryophyta</taxon>
        <taxon>Tracheophyta</taxon>
        <taxon>Spermatophyta</taxon>
        <taxon>Magnoliopsida</taxon>
        <taxon>eudicotyledons</taxon>
        <taxon>Gunneridae</taxon>
        <taxon>Pentapetalae</taxon>
        <taxon>rosids</taxon>
        <taxon>fabids</taxon>
        <taxon>Fabales</taxon>
        <taxon>Fabaceae</taxon>
        <taxon>Cercidoideae</taxon>
        <taxon>Cercideae</taxon>
        <taxon>Bauhiniinae</taxon>
        <taxon>Bauhinia</taxon>
    </lineage>
</organism>
<reference evidence="1 2" key="1">
    <citation type="journal article" date="2022" name="DNA Res.">
        <title>Chromosomal-level genome assembly of the orchid tree Bauhinia variegata (Leguminosae; Cercidoideae) supports the allotetraploid origin hypothesis of Bauhinia.</title>
        <authorList>
            <person name="Zhong Y."/>
            <person name="Chen Y."/>
            <person name="Zheng D."/>
            <person name="Pang J."/>
            <person name="Liu Y."/>
            <person name="Luo S."/>
            <person name="Meng S."/>
            <person name="Qian L."/>
            <person name="Wei D."/>
            <person name="Dai S."/>
            <person name="Zhou R."/>
        </authorList>
    </citation>
    <scope>NUCLEOTIDE SEQUENCE [LARGE SCALE GENOMIC DNA]</scope>
    <source>
        <strain evidence="1">BV-YZ2020</strain>
    </source>
</reference>
<accession>A0ACB9PNT6</accession>
<evidence type="ECO:0000313" key="2">
    <source>
        <dbReference type="Proteomes" id="UP000828941"/>
    </source>
</evidence>
<evidence type="ECO:0000313" key="1">
    <source>
        <dbReference type="EMBL" id="KAI4350474.1"/>
    </source>
</evidence>
<proteinExistence type="predicted"/>
<protein>
    <submittedName>
        <fullName evidence="1">Uncharacterized protein</fullName>
    </submittedName>
</protein>